<dbReference type="EMBL" id="JBHSBB010000014">
    <property type="protein sequence ID" value="MFC4034539.1"/>
    <property type="molecule type" value="Genomic_DNA"/>
</dbReference>
<dbReference type="Proteomes" id="UP001595765">
    <property type="component" value="Unassembled WGS sequence"/>
</dbReference>
<sequence length="160" mass="16980">MSDLISDGKTRAAWLTSLANIHAPTVAELNAGMDLTPRLTPDGLQTNPTTADVDTGSLASTTDTNEVGRVGYDNMLTCKRGTTPQEDAPYAVLVYGAHGFLVVRRGVPYATAWAAGQQVEVYPSVCGERVNVAPAKNEVMKYQAPLKLTDQQDSNALVAA</sequence>
<dbReference type="RefSeq" id="WP_386432818.1">
    <property type="nucleotide sequence ID" value="NZ_JBHSBB010000014.1"/>
</dbReference>
<proteinExistence type="predicted"/>
<accession>A0ABV8HUH8</accession>
<gene>
    <name evidence="1" type="ORF">ACFO3J_24125</name>
</gene>
<organism evidence="1 2">
    <name type="scientific">Streptomyces polygonati</name>
    <dbReference type="NCBI Taxonomy" id="1617087"/>
    <lineage>
        <taxon>Bacteria</taxon>
        <taxon>Bacillati</taxon>
        <taxon>Actinomycetota</taxon>
        <taxon>Actinomycetes</taxon>
        <taxon>Kitasatosporales</taxon>
        <taxon>Streptomycetaceae</taxon>
        <taxon>Streptomyces</taxon>
    </lineage>
</organism>
<reference evidence="2" key="1">
    <citation type="journal article" date="2019" name="Int. J. Syst. Evol. Microbiol.">
        <title>The Global Catalogue of Microorganisms (GCM) 10K type strain sequencing project: providing services to taxonomists for standard genome sequencing and annotation.</title>
        <authorList>
            <consortium name="The Broad Institute Genomics Platform"/>
            <consortium name="The Broad Institute Genome Sequencing Center for Infectious Disease"/>
            <person name="Wu L."/>
            <person name="Ma J."/>
        </authorList>
    </citation>
    <scope>NUCLEOTIDE SEQUENCE [LARGE SCALE GENOMIC DNA]</scope>
    <source>
        <strain evidence="2">CGMCC 4.7237</strain>
    </source>
</reference>
<name>A0ABV8HUH8_9ACTN</name>
<dbReference type="InterPro" id="IPR058009">
    <property type="entry name" value="TTP_Phage_16"/>
</dbReference>
<evidence type="ECO:0000313" key="2">
    <source>
        <dbReference type="Proteomes" id="UP001595765"/>
    </source>
</evidence>
<dbReference type="Pfam" id="PF25595">
    <property type="entry name" value="Phage_TTP_16"/>
    <property type="match status" value="1"/>
</dbReference>
<comment type="caution">
    <text evidence="1">The sequence shown here is derived from an EMBL/GenBank/DDBJ whole genome shotgun (WGS) entry which is preliminary data.</text>
</comment>
<protein>
    <submittedName>
        <fullName evidence="1">Uncharacterized protein</fullName>
    </submittedName>
</protein>
<keyword evidence="2" id="KW-1185">Reference proteome</keyword>
<evidence type="ECO:0000313" key="1">
    <source>
        <dbReference type="EMBL" id="MFC4034539.1"/>
    </source>
</evidence>